<evidence type="ECO:0000313" key="2">
    <source>
        <dbReference type="Proteomes" id="UP001633002"/>
    </source>
</evidence>
<reference evidence="1 2" key="1">
    <citation type="submission" date="2024-09" db="EMBL/GenBank/DDBJ databases">
        <title>Chromosome-scale assembly of Riccia sorocarpa.</title>
        <authorList>
            <person name="Paukszto L."/>
        </authorList>
    </citation>
    <scope>NUCLEOTIDE SEQUENCE [LARGE SCALE GENOMIC DNA]</scope>
    <source>
        <strain evidence="1">LP-2024</strain>
        <tissue evidence="1">Aerial parts of the thallus</tissue>
    </source>
</reference>
<name>A0ABD3GXH9_9MARC</name>
<proteinExistence type="predicted"/>
<sequence length="181" mass="20765">MVNRHRCEPRWVQKSSIVYDSCDRGGFAAQEGTRELRRTSYCGELAYREMTNLSLSVLYHGTFKHHLPGDHVDEIRFDETVTISAIEITDFRAREDYKSLSSLDGSTGSGLPVDIFFRVEGAECFKRLNNPFRFYPSAPPLYDDEASADDYGSYWNVEETETDHIVLRGTHDYLTLIVYGN</sequence>
<evidence type="ECO:0000313" key="1">
    <source>
        <dbReference type="EMBL" id="KAL3683054.1"/>
    </source>
</evidence>
<dbReference type="AlphaFoldDB" id="A0ABD3GXH9"/>
<protein>
    <submittedName>
        <fullName evidence="1">Uncharacterized protein</fullName>
    </submittedName>
</protein>
<dbReference type="EMBL" id="JBJQOH010000006">
    <property type="protein sequence ID" value="KAL3683054.1"/>
    <property type="molecule type" value="Genomic_DNA"/>
</dbReference>
<dbReference type="PANTHER" id="PTHR23185">
    <property type="entry name" value="PROTEIN VIRILIZER HOMOLOG"/>
    <property type="match status" value="1"/>
</dbReference>
<dbReference type="Proteomes" id="UP001633002">
    <property type="component" value="Unassembled WGS sequence"/>
</dbReference>
<organism evidence="1 2">
    <name type="scientific">Riccia sorocarpa</name>
    <dbReference type="NCBI Taxonomy" id="122646"/>
    <lineage>
        <taxon>Eukaryota</taxon>
        <taxon>Viridiplantae</taxon>
        <taxon>Streptophyta</taxon>
        <taxon>Embryophyta</taxon>
        <taxon>Marchantiophyta</taxon>
        <taxon>Marchantiopsida</taxon>
        <taxon>Marchantiidae</taxon>
        <taxon>Marchantiales</taxon>
        <taxon>Ricciaceae</taxon>
        <taxon>Riccia</taxon>
    </lineage>
</organism>
<dbReference type="InterPro" id="IPR026736">
    <property type="entry name" value="Virilizer"/>
</dbReference>
<accession>A0ABD3GXH9</accession>
<dbReference type="PANTHER" id="PTHR23185:SF0">
    <property type="entry name" value="PROTEIN VIRILIZER HOMOLOG"/>
    <property type="match status" value="1"/>
</dbReference>
<comment type="caution">
    <text evidence="1">The sequence shown here is derived from an EMBL/GenBank/DDBJ whole genome shotgun (WGS) entry which is preliminary data.</text>
</comment>
<gene>
    <name evidence="1" type="ORF">R1sor_001076</name>
</gene>
<keyword evidence="2" id="KW-1185">Reference proteome</keyword>